<name>A0A6L2KNI3_TANCI</name>
<proteinExistence type="predicted"/>
<gene>
    <name evidence="2" type="ORF">Tci_022527</name>
</gene>
<dbReference type="EMBL" id="BKCJ010002730">
    <property type="protein sequence ID" value="GEU50549.1"/>
    <property type="molecule type" value="Genomic_DNA"/>
</dbReference>
<evidence type="ECO:0000313" key="2">
    <source>
        <dbReference type="EMBL" id="GEU50549.1"/>
    </source>
</evidence>
<keyword evidence="2" id="KW-0695">RNA-directed DNA polymerase</keyword>
<protein>
    <submittedName>
        <fullName evidence="2">Reverse transcriptase domain-containing protein</fullName>
    </submittedName>
</protein>
<sequence>MSTTNQQTLAKAGSEGRPPLLEKGSYVPQASRFLRDMYYADIKVMNYIIQGIPNDIYNSVDACQDAQAMWNRVRRLMQDIDLNSHASPSYFRLSQPYYVTHPQSVHDYDDDYQGEIQGDAQGDKLSTIMMILARAITQYFSTLTNNRLRTLSDTRNQTVIQDGRVDIQSKTVGYAWNGHYARDYLKPRVRDSKYLREQMLLAMKDEVGVHLDVDENDSMCMSAYGEDRLEERNASMVMMARIQPTDNESDVEPTYDAEVVNEVNASQINLINRLLLKSDHEQQNHAKLETIKHTSVDDQLDSNIIFDDPYVEAENQRKLNKELKKENALMKRELETEREPPPTGSPTPQNNNVPPSNNNGPAPRTMEELFQPFINGQGGPIAPILIQATDFGLRHHMIQQVQNNYQFHGLPGDDVNRHIDKFLEVTQHMKQNGVSDDALRLSLFSYSLTRHATT</sequence>
<keyword evidence="2" id="KW-0548">Nucleotidyltransferase</keyword>
<dbReference type="GO" id="GO:0003964">
    <property type="term" value="F:RNA-directed DNA polymerase activity"/>
    <property type="evidence" value="ECO:0007669"/>
    <property type="project" value="UniProtKB-KW"/>
</dbReference>
<organism evidence="2">
    <name type="scientific">Tanacetum cinerariifolium</name>
    <name type="common">Dalmatian daisy</name>
    <name type="synonym">Chrysanthemum cinerariifolium</name>
    <dbReference type="NCBI Taxonomy" id="118510"/>
    <lineage>
        <taxon>Eukaryota</taxon>
        <taxon>Viridiplantae</taxon>
        <taxon>Streptophyta</taxon>
        <taxon>Embryophyta</taxon>
        <taxon>Tracheophyta</taxon>
        <taxon>Spermatophyta</taxon>
        <taxon>Magnoliopsida</taxon>
        <taxon>eudicotyledons</taxon>
        <taxon>Gunneridae</taxon>
        <taxon>Pentapetalae</taxon>
        <taxon>asterids</taxon>
        <taxon>campanulids</taxon>
        <taxon>Asterales</taxon>
        <taxon>Asteraceae</taxon>
        <taxon>Asteroideae</taxon>
        <taxon>Anthemideae</taxon>
        <taxon>Anthemidinae</taxon>
        <taxon>Tanacetum</taxon>
    </lineage>
</organism>
<feature type="compositionally biased region" description="Low complexity" evidence="1">
    <location>
        <begin position="346"/>
        <end position="363"/>
    </location>
</feature>
<feature type="region of interest" description="Disordered" evidence="1">
    <location>
        <begin position="1"/>
        <end position="23"/>
    </location>
</feature>
<keyword evidence="2" id="KW-0808">Transferase</keyword>
<accession>A0A6L2KNI3</accession>
<comment type="caution">
    <text evidence="2">The sequence shown here is derived from an EMBL/GenBank/DDBJ whole genome shotgun (WGS) entry which is preliminary data.</text>
</comment>
<dbReference type="AlphaFoldDB" id="A0A6L2KNI3"/>
<feature type="region of interest" description="Disordered" evidence="1">
    <location>
        <begin position="332"/>
        <end position="365"/>
    </location>
</feature>
<reference evidence="2" key="1">
    <citation type="journal article" date="2019" name="Sci. Rep.">
        <title>Draft genome of Tanacetum cinerariifolium, the natural source of mosquito coil.</title>
        <authorList>
            <person name="Yamashiro T."/>
            <person name="Shiraishi A."/>
            <person name="Satake H."/>
            <person name="Nakayama K."/>
        </authorList>
    </citation>
    <scope>NUCLEOTIDE SEQUENCE</scope>
</reference>
<evidence type="ECO:0000256" key="1">
    <source>
        <dbReference type="SAM" id="MobiDB-lite"/>
    </source>
</evidence>